<keyword evidence="3" id="KW-1185">Reference proteome</keyword>
<comment type="caution">
    <text evidence="2">The sequence shown here is derived from an EMBL/GenBank/DDBJ whole genome shotgun (WGS) entry which is preliminary data.</text>
</comment>
<accession>C8PEK3</accession>
<feature type="transmembrane region" description="Helical" evidence="1">
    <location>
        <begin position="7"/>
        <end position="28"/>
    </location>
</feature>
<protein>
    <submittedName>
        <fullName evidence="2">Uncharacterized protein</fullName>
    </submittedName>
</protein>
<proteinExistence type="predicted"/>
<name>C8PEK3_9BACT</name>
<sequence length="133" mass="15690">MKFLKRYKNIILLPFMLIISFFVFRMIYTEIISECAPIRLFSKNSLSNSGYVELKAKCIRKALENNDNYLIMQYFKRETSECLKIIDEPSKIPHNLIRVNSFEEWKKLRLTDTDNIICPIGNDKKSDIGNESK</sequence>
<keyword evidence="1" id="KW-1133">Transmembrane helix</keyword>
<keyword evidence="1" id="KW-0812">Transmembrane</keyword>
<dbReference type="EMBL" id="ACYG01000008">
    <property type="protein sequence ID" value="EEV18798.1"/>
    <property type="molecule type" value="Genomic_DNA"/>
</dbReference>
<organism evidence="2 3">
    <name type="scientific">Campylobacter gracilis RM3268</name>
    <dbReference type="NCBI Taxonomy" id="553220"/>
    <lineage>
        <taxon>Bacteria</taxon>
        <taxon>Pseudomonadati</taxon>
        <taxon>Campylobacterota</taxon>
        <taxon>Epsilonproteobacteria</taxon>
        <taxon>Campylobacterales</taxon>
        <taxon>Campylobacteraceae</taxon>
        <taxon>Campylobacter</taxon>
    </lineage>
</organism>
<evidence type="ECO:0000313" key="2">
    <source>
        <dbReference type="EMBL" id="EEV18798.1"/>
    </source>
</evidence>
<dbReference type="RefSeq" id="WP_005869445.1">
    <property type="nucleotide sequence ID" value="NZ_ACYG01000008.1"/>
</dbReference>
<evidence type="ECO:0000313" key="3">
    <source>
        <dbReference type="Proteomes" id="UP000005709"/>
    </source>
</evidence>
<dbReference type="STRING" id="824.CGRAC_0478"/>
<evidence type="ECO:0000256" key="1">
    <source>
        <dbReference type="SAM" id="Phobius"/>
    </source>
</evidence>
<dbReference type="Proteomes" id="UP000005709">
    <property type="component" value="Unassembled WGS sequence"/>
</dbReference>
<keyword evidence="1" id="KW-0472">Membrane</keyword>
<gene>
    <name evidence="2" type="ORF">CAMGR0001_1904</name>
</gene>
<reference evidence="2 3" key="1">
    <citation type="submission" date="2009-07" db="EMBL/GenBank/DDBJ databases">
        <authorList>
            <person name="Madupu R."/>
            <person name="Sebastian Y."/>
            <person name="Durkin A.S."/>
            <person name="Torralba M."/>
            <person name="Methe B."/>
            <person name="Sutton G.G."/>
            <person name="Strausberg R.L."/>
            <person name="Nelson K.E."/>
        </authorList>
    </citation>
    <scope>NUCLEOTIDE SEQUENCE [LARGE SCALE GENOMIC DNA]</scope>
    <source>
        <strain evidence="2 3">RM3268</strain>
    </source>
</reference>
<dbReference type="AlphaFoldDB" id="C8PEK3"/>